<evidence type="ECO:0000313" key="1">
    <source>
        <dbReference type="Ensembl" id="ENSATEP00000075521.1"/>
    </source>
</evidence>
<dbReference type="GO" id="GO:0000166">
    <property type="term" value="F:nucleotide binding"/>
    <property type="evidence" value="ECO:0007669"/>
    <property type="project" value="InterPro"/>
</dbReference>
<reference evidence="1" key="2">
    <citation type="submission" date="2025-08" db="UniProtKB">
        <authorList>
            <consortium name="Ensembl"/>
        </authorList>
    </citation>
    <scope>IDENTIFICATION</scope>
</reference>
<reference evidence="1 2" key="1">
    <citation type="submission" date="2021-04" db="EMBL/GenBank/DDBJ databases">
        <authorList>
            <consortium name="Wellcome Sanger Institute Data Sharing"/>
        </authorList>
    </citation>
    <scope>NUCLEOTIDE SEQUENCE [LARGE SCALE GENOMIC DNA]</scope>
</reference>
<dbReference type="Pfam" id="PF06189">
    <property type="entry name" value="5-nucleotidase"/>
    <property type="match status" value="1"/>
</dbReference>
<proteinExistence type="predicted"/>
<evidence type="ECO:0000313" key="2">
    <source>
        <dbReference type="Proteomes" id="UP000265040"/>
    </source>
</evidence>
<organism evidence="1 2">
    <name type="scientific">Anabas testudineus</name>
    <name type="common">Climbing perch</name>
    <name type="synonym">Anthias testudineus</name>
    <dbReference type="NCBI Taxonomy" id="64144"/>
    <lineage>
        <taxon>Eukaryota</taxon>
        <taxon>Metazoa</taxon>
        <taxon>Chordata</taxon>
        <taxon>Craniata</taxon>
        <taxon>Vertebrata</taxon>
        <taxon>Euteleostomi</taxon>
        <taxon>Actinopterygii</taxon>
        <taxon>Neopterygii</taxon>
        <taxon>Teleostei</taxon>
        <taxon>Neoteleostei</taxon>
        <taxon>Acanthomorphata</taxon>
        <taxon>Anabantaria</taxon>
        <taxon>Anabantiformes</taxon>
        <taxon>Anabantoidei</taxon>
        <taxon>Anabantidae</taxon>
        <taxon>Anabas</taxon>
    </lineage>
</organism>
<sequence length="318" mass="35302">MSDPETPVTVAITSELLFDLQSREPGPVFSFVKSDPETPVTIAITSELLFDLQSREPGPVFSFVKALEAANAKIKEHFPETKELFRVILINDNSSDQSLKETIKKKQLNELIVSSLVSGENLIAELLKNKTHLYLSAKTGFKIHEAVNAGIAAASVFNSILQESETPNLPLCVVFDGDAVLFSDESECVTETGLENFLKHEGEKVDIPMTEGPLKVFLEALKRLQRKFYDNNKREHCPILTCLLTARNSGNPGYRALNTLKTWGLGTDQAYFLSGSSKGPLIKMINPHIFFDDQREHLEAAMEEGKLACLVPRPEKNP</sequence>
<dbReference type="InterPro" id="IPR010394">
    <property type="entry name" value="5-nucleotidase"/>
</dbReference>
<dbReference type="Proteomes" id="UP000265040">
    <property type="component" value="Chromosome 12"/>
</dbReference>
<dbReference type="AlphaFoldDB" id="A0AAQ6IL81"/>
<dbReference type="Ensembl" id="ENSATET00000077845.1">
    <property type="protein sequence ID" value="ENSATEP00000075521.1"/>
    <property type="gene ID" value="ENSATEG00000006036.3"/>
</dbReference>
<dbReference type="GO" id="GO:0008253">
    <property type="term" value="F:5'-nucleotidase activity"/>
    <property type="evidence" value="ECO:0007669"/>
    <property type="project" value="InterPro"/>
</dbReference>
<dbReference type="PANTHER" id="PTHR31367">
    <property type="entry name" value="CYTOSOLIC 5'-NUCLEOTIDASE 1 FAMILY MEMBER"/>
    <property type="match status" value="1"/>
</dbReference>
<dbReference type="GO" id="GO:0005829">
    <property type="term" value="C:cytosol"/>
    <property type="evidence" value="ECO:0007669"/>
    <property type="project" value="TreeGrafter"/>
</dbReference>
<reference evidence="1" key="3">
    <citation type="submission" date="2025-09" db="UniProtKB">
        <authorList>
            <consortium name="Ensembl"/>
        </authorList>
    </citation>
    <scope>IDENTIFICATION</scope>
</reference>
<dbReference type="GO" id="GO:0000287">
    <property type="term" value="F:magnesium ion binding"/>
    <property type="evidence" value="ECO:0007669"/>
    <property type="project" value="InterPro"/>
</dbReference>
<protein>
    <submittedName>
        <fullName evidence="1">Uncharacterized protein</fullName>
    </submittedName>
</protein>
<dbReference type="GO" id="GO:0046085">
    <property type="term" value="P:adenosine metabolic process"/>
    <property type="evidence" value="ECO:0007669"/>
    <property type="project" value="TreeGrafter"/>
</dbReference>
<name>A0AAQ6IL81_ANATE</name>
<keyword evidence="2" id="KW-1185">Reference proteome</keyword>
<dbReference type="PANTHER" id="PTHR31367:SF5">
    <property type="entry name" value="CYTOSOLIC 5'-NUCLEOTIDASE 1A"/>
    <property type="match status" value="1"/>
</dbReference>
<dbReference type="GeneTree" id="ENSGT00390000017767"/>
<accession>A0AAQ6IL81</accession>
<dbReference type="GO" id="GO:0009117">
    <property type="term" value="P:nucleotide metabolic process"/>
    <property type="evidence" value="ECO:0007669"/>
    <property type="project" value="InterPro"/>
</dbReference>